<gene>
    <name evidence="1" type="ORF">A3D55_00890</name>
</gene>
<dbReference type="AlphaFoldDB" id="A0A1F6BNA3"/>
<sequence>MRSPAKRMFISVFSDGATVDDAVGTGSFSVALAADGEFSVSGYSRSAILPLSRDDKINTIASVAAKTAQATQNETNKIFFGIYF</sequence>
<evidence type="ECO:0000313" key="1">
    <source>
        <dbReference type="EMBL" id="OGG38404.1"/>
    </source>
</evidence>
<dbReference type="EMBL" id="MFKJ01000023">
    <property type="protein sequence ID" value="OGG38404.1"/>
    <property type="molecule type" value="Genomic_DNA"/>
</dbReference>
<protein>
    <submittedName>
        <fullName evidence="1">Uncharacterized protein</fullName>
    </submittedName>
</protein>
<accession>A0A1F6BNA3</accession>
<proteinExistence type="predicted"/>
<organism evidence="1 2">
    <name type="scientific">Candidatus Jorgensenbacteria bacterium RIFCSPHIGHO2_02_FULL_45_20</name>
    <dbReference type="NCBI Taxonomy" id="1798470"/>
    <lineage>
        <taxon>Bacteria</taxon>
        <taxon>Candidatus Joergenseniibacteriota</taxon>
    </lineage>
</organism>
<comment type="caution">
    <text evidence="1">The sequence shown here is derived from an EMBL/GenBank/DDBJ whole genome shotgun (WGS) entry which is preliminary data.</text>
</comment>
<evidence type="ECO:0000313" key="2">
    <source>
        <dbReference type="Proteomes" id="UP000178825"/>
    </source>
</evidence>
<reference evidence="1 2" key="1">
    <citation type="journal article" date="2016" name="Nat. Commun.">
        <title>Thousands of microbial genomes shed light on interconnected biogeochemical processes in an aquifer system.</title>
        <authorList>
            <person name="Anantharaman K."/>
            <person name="Brown C.T."/>
            <person name="Hug L.A."/>
            <person name="Sharon I."/>
            <person name="Castelle C.J."/>
            <person name="Probst A.J."/>
            <person name="Thomas B.C."/>
            <person name="Singh A."/>
            <person name="Wilkins M.J."/>
            <person name="Karaoz U."/>
            <person name="Brodie E.L."/>
            <person name="Williams K.H."/>
            <person name="Hubbard S.S."/>
            <person name="Banfield J.F."/>
        </authorList>
    </citation>
    <scope>NUCLEOTIDE SEQUENCE [LARGE SCALE GENOMIC DNA]</scope>
</reference>
<dbReference type="Proteomes" id="UP000178825">
    <property type="component" value="Unassembled WGS sequence"/>
</dbReference>
<name>A0A1F6BNA3_9BACT</name>